<feature type="domain" description="NADH:flavin oxidoreductase/NADH oxidase N-terminal" evidence="3">
    <location>
        <begin position="19"/>
        <end position="108"/>
    </location>
</feature>
<dbReference type="PANTHER" id="PTHR43656:SF2">
    <property type="entry name" value="BINDING OXIDOREDUCTASE, PUTATIVE (AFU_ORTHOLOGUE AFUA_2G08260)-RELATED"/>
    <property type="match status" value="1"/>
</dbReference>
<organism evidence="4 5">
    <name type="scientific">Tritrichomonas musculus</name>
    <dbReference type="NCBI Taxonomy" id="1915356"/>
    <lineage>
        <taxon>Eukaryota</taxon>
        <taxon>Metamonada</taxon>
        <taxon>Parabasalia</taxon>
        <taxon>Tritrichomonadida</taxon>
        <taxon>Tritrichomonadidae</taxon>
        <taxon>Tritrichomonas</taxon>
    </lineage>
</organism>
<evidence type="ECO:0000256" key="1">
    <source>
        <dbReference type="ARBA" id="ARBA00022630"/>
    </source>
</evidence>
<evidence type="ECO:0000313" key="4">
    <source>
        <dbReference type="EMBL" id="KAK8894527.1"/>
    </source>
</evidence>
<keyword evidence="1" id="KW-0285">Flavoprotein</keyword>
<proteinExistence type="predicted"/>
<dbReference type="Gene3D" id="3.20.20.70">
    <property type="entry name" value="Aldolase class I"/>
    <property type="match status" value="1"/>
</dbReference>
<gene>
    <name evidence="4" type="ORF">M9Y10_022961</name>
</gene>
<dbReference type="EMBL" id="JAPFFF010000003">
    <property type="protein sequence ID" value="KAK8894527.1"/>
    <property type="molecule type" value="Genomic_DNA"/>
</dbReference>
<reference evidence="4 5" key="1">
    <citation type="submission" date="2024-04" db="EMBL/GenBank/DDBJ databases">
        <title>Tritrichomonas musculus Genome.</title>
        <authorList>
            <person name="Alves-Ferreira E."/>
            <person name="Grigg M."/>
            <person name="Lorenzi H."/>
            <person name="Galac M."/>
        </authorList>
    </citation>
    <scope>NUCLEOTIDE SEQUENCE [LARGE SCALE GENOMIC DNA]</scope>
    <source>
        <strain evidence="4 5">EAF2021</strain>
    </source>
</reference>
<dbReference type="InterPro" id="IPR001155">
    <property type="entry name" value="OxRdtase_FMN_N"/>
</dbReference>
<evidence type="ECO:0000256" key="2">
    <source>
        <dbReference type="ARBA" id="ARBA00023002"/>
    </source>
</evidence>
<dbReference type="SUPFAM" id="SSF51395">
    <property type="entry name" value="FMN-linked oxidoreductases"/>
    <property type="match status" value="1"/>
</dbReference>
<keyword evidence="2" id="KW-0560">Oxidoreductase</keyword>
<sequence>MHSGLSTDSSINGGYPPSDLIQNFTDSAELSHQASADGVQIHGAHLYLISSFLSPGLNHRTDKWGGSDENRLRIVNEIISAIRQRVPEDFSLSIKINGNDYIEGGMKPELCAEYVDMLKDDLYFLEISAGSHHTILSSWNENILTRGIKDAKRKEELIQISRRDKDPLRITTWRH</sequence>
<evidence type="ECO:0000313" key="5">
    <source>
        <dbReference type="Proteomes" id="UP001470230"/>
    </source>
</evidence>
<dbReference type="Proteomes" id="UP001470230">
    <property type="component" value="Unassembled WGS sequence"/>
</dbReference>
<dbReference type="InterPro" id="IPR051799">
    <property type="entry name" value="NADH_flavin_oxidoreductase"/>
</dbReference>
<comment type="caution">
    <text evidence="4">The sequence shown here is derived from an EMBL/GenBank/DDBJ whole genome shotgun (WGS) entry which is preliminary data.</text>
</comment>
<protein>
    <recommendedName>
        <fullName evidence="3">NADH:flavin oxidoreductase/NADH oxidase N-terminal domain-containing protein</fullName>
    </recommendedName>
</protein>
<dbReference type="Pfam" id="PF00724">
    <property type="entry name" value="Oxidored_FMN"/>
    <property type="match status" value="1"/>
</dbReference>
<accession>A0ABR2KVN9</accession>
<evidence type="ECO:0000259" key="3">
    <source>
        <dbReference type="Pfam" id="PF00724"/>
    </source>
</evidence>
<dbReference type="InterPro" id="IPR013785">
    <property type="entry name" value="Aldolase_TIM"/>
</dbReference>
<keyword evidence="5" id="KW-1185">Reference proteome</keyword>
<name>A0ABR2KVN9_9EUKA</name>
<dbReference type="PANTHER" id="PTHR43656">
    <property type="entry name" value="BINDING OXIDOREDUCTASE, PUTATIVE (AFU_ORTHOLOGUE AFUA_2G08260)-RELATED"/>
    <property type="match status" value="1"/>
</dbReference>